<accession>A0A8H4RJP2</accession>
<keyword evidence="4" id="KW-1185">Reference proteome</keyword>
<dbReference type="AlphaFoldDB" id="A0A8H4RJP2"/>
<dbReference type="EMBL" id="JAAMPI010000456">
    <property type="protein sequence ID" value="KAF4631309.1"/>
    <property type="molecule type" value="Genomic_DNA"/>
</dbReference>
<feature type="coiled-coil region" evidence="1">
    <location>
        <begin position="524"/>
        <end position="590"/>
    </location>
</feature>
<keyword evidence="1" id="KW-0175">Coiled coil</keyword>
<organism evidence="3 4">
    <name type="scientific">Cudoniella acicularis</name>
    <dbReference type="NCBI Taxonomy" id="354080"/>
    <lineage>
        <taxon>Eukaryota</taxon>
        <taxon>Fungi</taxon>
        <taxon>Dikarya</taxon>
        <taxon>Ascomycota</taxon>
        <taxon>Pezizomycotina</taxon>
        <taxon>Leotiomycetes</taxon>
        <taxon>Helotiales</taxon>
        <taxon>Tricladiaceae</taxon>
        <taxon>Cudoniella</taxon>
    </lineage>
</organism>
<proteinExistence type="predicted"/>
<evidence type="ECO:0000256" key="1">
    <source>
        <dbReference type="SAM" id="Coils"/>
    </source>
</evidence>
<evidence type="ECO:0000313" key="3">
    <source>
        <dbReference type="EMBL" id="KAF4631309.1"/>
    </source>
</evidence>
<reference evidence="3 4" key="1">
    <citation type="submission" date="2020-03" db="EMBL/GenBank/DDBJ databases">
        <title>Draft Genome Sequence of Cudoniella acicularis.</title>
        <authorList>
            <person name="Buettner E."/>
            <person name="Kellner H."/>
        </authorList>
    </citation>
    <scope>NUCLEOTIDE SEQUENCE [LARGE SCALE GENOMIC DNA]</scope>
    <source>
        <strain evidence="3 4">DSM 108380</strain>
    </source>
</reference>
<feature type="compositionally biased region" description="Polar residues" evidence="2">
    <location>
        <begin position="727"/>
        <end position="736"/>
    </location>
</feature>
<feature type="compositionally biased region" description="Polar residues" evidence="2">
    <location>
        <begin position="26"/>
        <end position="44"/>
    </location>
</feature>
<evidence type="ECO:0000313" key="4">
    <source>
        <dbReference type="Proteomes" id="UP000566819"/>
    </source>
</evidence>
<comment type="caution">
    <text evidence="3">The sequence shown here is derived from an EMBL/GenBank/DDBJ whole genome shotgun (WGS) entry which is preliminary data.</text>
</comment>
<gene>
    <name evidence="3" type="ORF">G7Y89_g6822</name>
</gene>
<sequence length="768" mass="86039">MDAIKKELFDDSVGQPSRFPPMGGSLQASPVQGSQAPPQKQFQSQFRTSISPLNHDYQMQLMLLEQQNKKRLMMARAEQDAMKIPGPAESNQTTLMGESKEDEEFQRNVLLFKRQHAGSLKETQEHKNLLQQLSYYKDAIKTAAGRDYIMQLMLLEQLNKKRLIMAKAEQDAMNITYPARKTQGQGSSAKFYDQATHQQSNPPFPGSKPVVPTSHLPDHQTQLPHNGIRENHMTMTNFLPAINTANYGGTGAQPSQPEQATGPGKHRLPDHEMHFLYAQQASKKFIMAKRQPVSTNQEPMAPLPSDAISSPGLPVRIGGTPQEYQIQLQQFEQERKSRVRALWGISSQATQEPMTPLSRDSISAPGFSMPPAVLSYQEFQLSHQHVEQERKSRVEGVQGTANQASRYSTATSSKYPIADPGFPVGAGTNNLEGYKIQFQKLEQERNSKMAAMSGVMGQMKQELPESGGWQDGQQNILQMGQQLQLAQQQQRAQIRAEQQLVQQRFAQQHMTVVTHGGAMGRPSREALQEEQQKLQQQIAQEEMNLASLSATKQELSLQSCEKKEDNQQALTDCYRNLARLRQQAEACQHEIERSYAPLPLDGQKDPQTVQTQQVRAQMPQTSLQNPWDKLQDLQAQKTPRENWIAQARAIAQQNQQQYWPSPTIFAAQRPYPPMSPTQGLHAETTRSKQRAQAELVQSLNTTSPADNYGSQSRLPQTGGGDEERESSYASSEWSRMTTPTTEDEADEEQVGGEDVHGPLVIRPASGLN</sequence>
<protein>
    <submittedName>
        <fullName evidence="3">Uncharacterized protein</fullName>
    </submittedName>
</protein>
<feature type="compositionally biased region" description="Acidic residues" evidence="2">
    <location>
        <begin position="741"/>
        <end position="751"/>
    </location>
</feature>
<feature type="region of interest" description="Disordered" evidence="2">
    <location>
        <begin position="665"/>
        <end position="768"/>
    </location>
</feature>
<evidence type="ECO:0000256" key="2">
    <source>
        <dbReference type="SAM" id="MobiDB-lite"/>
    </source>
</evidence>
<name>A0A8H4RJP2_9HELO</name>
<feature type="compositionally biased region" description="Polar residues" evidence="2">
    <location>
        <begin position="399"/>
        <end position="414"/>
    </location>
</feature>
<feature type="region of interest" description="Disordered" evidence="2">
    <location>
        <begin position="392"/>
        <end position="416"/>
    </location>
</feature>
<dbReference type="Proteomes" id="UP000566819">
    <property type="component" value="Unassembled WGS sequence"/>
</dbReference>
<feature type="region of interest" description="Disordered" evidence="2">
    <location>
        <begin position="1"/>
        <end position="44"/>
    </location>
</feature>
<feature type="compositionally biased region" description="Polar residues" evidence="2">
    <location>
        <begin position="695"/>
        <end position="715"/>
    </location>
</feature>